<protein>
    <recommendedName>
        <fullName evidence="18">AIG1-type G domain-containing protein</fullName>
    </recommendedName>
</protein>
<dbReference type="InterPro" id="IPR027417">
    <property type="entry name" value="P-loop_NTPase"/>
</dbReference>
<feature type="compositionally biased region" description="Polar residues" evidence="17">
    <location>
        <begin position="310"/>
        <end position="325"/>
    </location>
</feature>
<evidence type="ECO:0000256" key="7">
    <source>
        <dbReference type="ARBA" id="ARBA00022723"/>
    </source>
</evidence>
<dbReference type="GO" id="GO:0046872">
    <property type="term" value="F:metal ion binding"/>
    <property type="evidence" value="ECO:0007669"/>
    <property type="project" value="UniProtKB-KW"/>
</dbReference>
<comment type="subcellular location">
    <subcellularLocation>
        <location evidence="2">Membrane</location>
        <topology evidence="2">Single-pass membrane protein</topology>
    </subcellularLocation>
    <subcellularLocation>
        <location evidence="16">Plastid</location>
        <location evidence="16">Chloroplast outer membrane</location>
    </subcellularLocation>
</comment>
<dbReference type="InterPro" id="IPR045058">
    <property type="entry name" value="GIMA/IAN/Toc"/>
</dbReference>
<evidence type="ECO:0000256" key="5">
    <source>
        <dbReference type="ARBA" id="ARBA00022640"/>
    </source>
</evidence>
<evidence type="ECO:0000256" key="3">
    <source>
        <dbReference type="ARBA" id="ARBA00022448"/>
    </source>
</evidence>
<sequence>MLSSTQATSTYNILLLGPTQSGKSTLLEGIRRYVDPNYSIDEQAIGNGHGPHTSEIRVLELKAGIKEMERGGLWKSDRGASQAVFKVIDTPGFDNTTDRNEMHAATILRELGALGHVNLVLFTISRHTPTTQRFLMALMAYSNLFSALRGNMTLLHTYLQIKNESKHQDAQAMREHIFQDVMFKHIPQFYIDCDLDETQPMLVREQDHTIRQILLQAMDNAPRELHSVILLQKTPRMRAIDNMVRMSCLSKIKGLDGSNPPPRTVETDLSFKIQEAKEFLDHHDTQDLEPMFEKNSTPSISDMGQLRIGASSQQRTTNGRSNIGTTRRDAQADPQSDPRARNEQEDLHGKSRDSSDTSSEDDDDYELSDAQTEVETEPPFEDCARDKIQKKCIKPVEHKAKCSGSVYNIILLGQTQAGKSTFLEGIKRYVNPRCVIDYAAIGNGGRSHTKDVREVRLATCFPEYSVLNTASMQAVDVEELHQQCSESRFRRRLDRTRDRAVRQKDSALNFNSIIHIFDTPGLDDTNGNDERNVANIFTALLEAEATELHLVLIILSRHTPMTRSLQDALRTYRDIFSAMKGLWAVVYTKTRDYDRIEPDNNLASFLKERTKKLEEIMQQENIPCHPIDCDLNETRPIHVYYRQQTIRKILLLAPFNKPVSLNRIQLCKTPKMIDIDKIILERFNERQSQLKNIVTEYDYSILEAQYKIRELDMALEDLDTDRPELIHQVSFDRNWRLWNLITWREEVAFTCPKIDHTIDSLLTEDWGVNIKACGGGIGSSHWSVKITPQRLRSGHYRAQLFVKRCNKYKNEIAAAKSQLTQWKATLEDRRLMRLRLKGMEMGKPGSKNTLSETGLIREQSHCMDMIARALRPDLNLSLFRAMAIGGVFEGSTADCVRKLELFYRTTMFRPSDSSDTEMTLLTTECNILLLGQVGSGKSTLLQAFRKYCDPTCSIDERSIGFGNGPHTTAVRVSRMKTDFPEYTAYKFNSGADVDTEDMLQNLSLSEYKDALRRTDFLIQRQLGNAPHRCVFQVIDTPGIAEDTASNDEKIATSIAAALSLVESIHLVIVAVSEDSCVTPWLKQVLSVYNTSSPAMGGLKSHLPLQMLLRQHTIRRVLRLAANNMPLHLKTLQLHKTARMLQVGNSIFDYSHSQLEQLEGRRSVYDQTTTLLFEINRICDRIRHLEECIHKHDSEDLDLVYETGFHEEASALGALFSRQERKVEALLDHCIDALRVDSTGIILIETSGGEGCRHNDLTNWGSELEQYRRRLKERVSAQSLFGPLVSLEDNALQLQQRELVTTHTPYPLFEHEIFCISTHA</sequence>
<keyword evidence="4" id="KW-0150">Chloroplast</keyword>
<name>A0A9P8CYN6_MORAP</name>
<evidence type="ECO:0000256" key="13">
    <source>
        <dbReference type="ARBA" id="ARBA00022989"/>
    </source>
</evidence>
<proteinExistence type="predicted"/>
<evidence type="ECO:0000256" key="15">
    <source>
        <dbReference type="ARBA" id="ARBA00023136"/>
    </source>
</evidence>
<feature type="region of interest" description="Disordered" evidence="17">
    <location>
        <begin position="283"/>
        <end position="381"/>
    </location>
</feature>
<evidence type="ECO:0000313" key="20">
    <source>
        <dbReference type="Proteomes" id="UP000717515"/>
    </source>
</evidence>
<evidence type="ECO:0000256" key="17">
    <source>
        <dbReference type="SAM" id="MobiDB-lite"/>
    </source>
</evidence>
<keyword evidence="13" id="KW-1133">Transmembrane helix</keyword>
<keyword evidence="11" id="KW-0460">Magnesium</keyword>
<comment type="caution">
    <text evidence="19">The sequence shown here is derived from an EMBL/GenBank/DDBJ whole genome shotgun (WGS) entry which is preliminary data.</text>
</comment>
<keyword evidence="6" id="KW-0812">Transmembrane</keyword>
<dbReference type="Proteomes" id="UP000717515">
    <property type="component" value="Unassembled WGS sequence"/>
</dbReference>
<evidence type="ECO:0000256" key="12">
    <source>
        <dbReference type="ARBA" id="ARBA00022927"/>
    </source>
</evidence>
<keyword evidence="5" id="KW-0934">Plastid</keyword>
<comment type="cofactor">
    <cofactor evidence="1">
        <name>Mg(2+)</name>
        <dbReference type="ChEBI" id="CHEBI:18420"/>
    </cofactor>
</comment>
<evidence type="ECO:0000256" key="11">
    <source>
        <dbReference type="ARBA" id="ARBA00022842"/>
    </source>
</evidence>
<organism evidence="19 20">
    <name type="scientific">Mortierella alpina</name>
    <name type="common">Oleaginous fungus</name>
    <name type="synonym">Mortierella renispora</name>
    <dbReference type="NCBI Taxonomy" id="64518"/>
    <lineage>
        <taxon>Eukaryota</taxon>
        <taxon>Fungi</taxon>
        <taxon>Fungi incertae sedis</taxon>
        <taxon>Mucoromycota</taxon>
        <taxon>Mortierellomycotina</taxon>
        <taxon>Mortierellomycetes</taxon>
        <taxon>Mortierellales</taxon>
        <taxon>Mortierellaceae</taxon>
        <taxon>Mortierella</taxon>
    </lineage>
</organism>
<gene>
    <name evidence="19" type="ORF">KVV02_006447</name>
</gene>
<dbReference type="GO" id="GO:0005525">
    <property type="term" value="F:GTP binding"/>
    <property type="evidence" value="ECO:0007669"/>
    <property type="project" value="UniProtKB-KW"/>
</dbReference>
<evidence type="ECO:0000256" key="16">
    <source>
        <dbReference type="ARBA" id="ARBA00024013"/>
    </source>
</evidence>
<dbReference type="GO" id="GO:0016020">
    <property type="term" value="C:membrane"/>
    <property type="evidence" value="ECO:0007669"/>
    <property type="project" value="UniProtKB-SubCell"/>
</dbReference>
<evidence type="ECO:0000256" key="8">
    <source>
        <dbReference type="ARBA" id="ARBA00022741"/>
    </source>
</evidence>
<keyword evidence="9" id="KW-0378">Hydrolase</keyword>
<dbReference type="EMBL" id="JAIFTL010000090">
    <property type="protein sequence ID" value="KAG9323724.1"/>
    <property type="molecule type" value="Genomic_DNA"/>
</dbReference>
<dbReference type="PANTHER" id="PTHR10903">
    <property type="entry name" value="GTPASE, IMAP FAMILY MEMBER-RELATED"/>
    <property type="match status" value="1"/>
</dbReference>
<keyword evidence="12" id="KW-0653">Protein transport</keyword>
<dbReference type="Gene3D" id="3.40.50.300">
    <property type="entry name" value="P-loop containing nucleotide triphosphate hydrolases"/>
    <property type="match status" value="3"/>
</dbReference>
<dbReference type="InterPro" id="IPR006703">
    <property type="entry name" value="G_AIG1"/>
</dbReference>
<evidence type="ECO:0000256" key="1">
    <source>
        <dbReference type="ARBA" id="ARBA00001946"/>
    </source>
</evidence>
<evidence type="ECO:0000256" key="9">
    <source>
        <dbReference type="ARBA" id="ARBA00022801"/>
    </source>
</evidence>
<dbReference type="GO" id="GO:0016787">
    <property type="term" value="F:hydrolase activity"/>
    <property type="evidence" value="ECO:0007669"/>
    <property type="project" value="UniProtKB-KW"/>
</dbReference>
<feature type="domain" description="AIG1-type G" evidence="18">
    <location>
        <begin position="502"/>
        <end position="619"/>
    </location>
</feature>
<keyword evidence="3" id="KW-0813">Transport</keyword>
<evidence type="ECO:0000256" key="2">
    <source>
        <dbReference type="ARBA" id="ARBA00004167"/>
    </source>
</evidence>
<dbReference type="GO" id="GO:0015031">
    <property type="term" value="P:protein transport"/>
    <property type="evidence" value="ECO:0007669"/>
    <property type="project" value="UniProtKB-KW"/>
</dbReference>
<evidence type="ECO:0000256" key="6">
    <source>
        <dbReference type="ARBA" id="ARBA00022692"/>
    </source>
</evidence>
<feature type="compositionally biased region" description="Acidic residues" evidence="17">
    <location>
        <begin position="358"/>
        <end position="380"/>
    </location>
</feature>
<keyword evidence="14" id="KW-0342">GTP-binding</keyword>
<evidence type="ECO:0000259" key="18">
    <source>
        <dbReference type="Pfam" id="PF04548"/>
    </source>
</evidence>
<keyword evidence="8" id="KW-0547">Nucleotide-binding</keyword>
<keyword evidence="15" id="KW-0472">Membrane</keyword>
<keyword evidence="10" id="KW-1002">Plastid outer membrane</keyword>
<evidence type="ECO:0000313" key="19">
    <source>
        <dbReference type="EMBL" id="KAG9323724.1"/>
    </source>
</evidence>
<accession>A0A9P8CYN6</accession>
<keyword evidence="7" id="KW-0479">Metal-binding</keyword>
<dbReference type="SUPFAM" id="SSF52540">
    <property type="entry name" value="P-loop containing nucleoside triphosphate hydrolases"/>
    <property type="match status" value="3"/>
</dbReference>
<dbReference type="PANTHER" id="PTHR10903:SF135">
    <property type="entry name" value="TRANSLOCASE OF CHLOROPLAST 120, CHLOROPLASTIC-RELATED"/>
    <property type="match status" value="1"/>
</dbReference>
<feature type="compositionally biased region" description="Basic and acidic residues" evidence="17">
    <location>
        <begin position="326"/>
        <end position="355"/>
    </location>
</feature>
<dbReference type="Pfam" id="PF04548">
    <property type="entry name" value="AIG1"/>
    <property type="match status" value="1"/>
</dbReference>
<evidence type="ECO:0000256" key="4">
    <source>
        <dbReference type="ARBA" id="ARBA00022528"/>
    </source>
</evidence>
<dbReference type="CDD" id="cd00882">
    <property type="entry name" value="Ras_like_GTPase"/>
    <property type="match status" value="1"/>
</dbReference>
<reference evidence="19" key="1">
    <citation type="submission" date="2021-07" db="EMBL/GenBank/DDBJ databases">
        <title>Draft genome of Mortierella alpina, strain LL118, isolated from an aspen leaf litter sample.</title>
        <authorList>
            <person name="Yang S."/>
            <person name="Vinatzer B.A."/>
        </authorList>
    </citation>
    <scope>NUCLEOTIDE SEQUENCE</scope>
    <source>
        <strain evidence="19">LL118</strain>
    </source>
</reference>
<evidence type="ECO:0000256" key="10">
    <source>
        <dbReference type="ARBA" id="ARBA00022805"/>
    </source>
</evidence>
<evidence type="ECO:0000256" key="14">
    <source>
        <dbReference type="ARBA" id="ARBA00023134"/>
    </source>
</evidence>